<dbReference type="Proteomes" id="UP000076630">
    <property type="component" value="Unassembled WGS sequence"/>
</dbReference>
<dbReference type="GO" id="GO:0022857">
    <property type="term" value="F:transmembrane transporter activity"/>
    <property type="evidence" value="ECO:0007669"/>
    <property type="project" value="InterPro"/>
</dbReference>
<keyword evidence="4 6" id="KW-1133">Transmembrane helix</keyword>
<dbReference type="Proteomes" id="UP000183077">
    <property type="component" value="Unassembled WGS sequence"/>
</dbReference>
<evidence type="ECO:0000256" key="2">
    <source>
        <dbReference type="ARBA" id="ARBA00022475"/>
    </source>
</evidence>
<name>A0A161SGD6_9FLAO</name>
<dbReference type="OrthoDB" id="9795150at2"/>
<feature type="transmembrane region" description="Helical" evidence="6">
    <location>
        <begin position="191"/>
        <end position="208"/>
    </location>
</feature>
<feature type="transmembrane region" description="Helical" evidence="6">
    <location>
        <begin position="53"/>
        <end position="74"/>
    </location>
</feature>
<proteinExistence type="predicted"/>
<dbReference type="SUPFAM" id="SSF103473">
    <property type="entry name" value="MFS general substrate transporter"/>
    <property type="match status" value="1"/>
</dbReference>
<keyword evidence="9" id="KW-1185">Reference proteome</keyword>
<feature type="transmembrane region" description="Helical" evidence="6">
    <location>
        <begin position="489"/>
        <end position="514"/>
    </location>
</feature>
<feature type="transmembrane region" description="Helical" evidence="6">
    <location>
        <begin position="148"/>
        <end position="171"/>
    </location>
</feature>
<evidence type="ECO:0000313" key="10">
    <source>
        <dbReference type="Proteomes" id="UP000183077"/>
    </source>
</evidence>
<feature type="transmembrane region" description="Helical" evidence="6">
    <location>
        <begin position="229"/>
        <end position="248"/>
    </location>
</feature>
<dbReference type="EMBL" id="FNYS01000003">
    <property type="protein sequence ID" value="SEI68006.1"/>
    <property type="molecule type" value="Genomic_DNA"/>
</dbReference>
<reference evidence="8 10" key="2">
    <citation type="submission" date="2016-10" db="EMBL/GenBank/DDBJ databases">
        <authorList>
            <person name="de Groot N.N."/>
        </authorList>
    </citation>
    <scope>NUCLEOTIDE SEQUENCE [LARGE SCALE GENOMIC DNA]</scope>
    <source>
        <strain evidence="8 10">DSM 23048</strain>
    </source>
</reference>
<organism evidence="7 9">
    <name type="scientific">Myroides marinus</name>
    <dbReference type="NCBI Taxonomy" id="703342"/>
    <lineage>
        <taxon>Bacteria</taxon>
        <taxon>Pseudomonadati</taxon>
        <taxon>Bacteroidota</taxon>
        <taxon>Flavobacteriia</taxon>
        <taxon>Flavobacteriales</taxon>
        <taxon>Flavobacteriaceae</taxon>
        <taxon>Myroides</taxon>
    </lineage>
</organism>
<feature type="transmembrane region" description="Helical" evidence="6">
    <location>
        <begin position="551"/>
        <end position="569"/>
    </location>
</feature>
<evidence type="ECO:0000256" key="4">
    <source>
        <dbReference type="ARBA" id="ARBA00022989"/>
    </source>
</evidence>
<evidence type="ECO:0000313" key="9">
    <source>
        <dbReference type="Proteomes" id="UP000076630"/>
    </source>
</evidence>
<feature type="transmembrane region" description="Helical" evidence="6">
    <location>
        <begin position="308"/>
        <end position="326"/>
    </location>
</feature>
<reference evidence="7 9" key="1">
    <citation type="submission" date="2016-01" db="EMBL/GenBank/DDBJ databases">
        <title>Whole genome sequencing of Myroides marinus L41.</title>
        <authorList>
            <person name="Hong K.W."/>
        </authorList>
    </citation>
    <scope>NUCLEOTIDE SEQUENCE [LARGE SCALE GENOMIC DNA]</scope>
    <source>
        <strain evidence="7 9">L41</strain>
    </source>
</reference>
<accession>A0A161SGD6</accession>
<feature type="transmembrane region" description="Helical" evidence="6">
    <location>
        <begin position="111"/>
        <end position="136"/>
    </location>
</feature>
<evidence type="ECO:0000256" key="1">
    <source>
        <dbReference type="ARBA" id="ARBA00004429"/>
    </source>
</evidence>
<dbReference type="InterPro" id="IPR036259">
    <property type="entry name" value="MFS_trans_sf"/>
</dbReference>
<evidence type="ECO:0000256" key="3">
    <source>
        <dbReference type="ARBA" id="ARBA00022692"/>
    </source>
</evidence>
<feature type="transmembrane region" description="Helical" evidence="6">
    <location>
        <begin position="12"/>
        <end position="33"/>
    </location>
</feature>
<sequence>MSNTAVKTNYPALYTLVTVFFFWGFFGAGNSIFIPFCKAYFHLDQFQSQLIDFAFYTAYYSGALILFILSTVKGKDLVTSYGYKKSIVFGLLFSAIGAGLMIWAVNVNIYTALLVGLFVVALGFSLQQIAANPLVISVGDPKTGTSRVSLGGAVNSLGGTIGPLLMAFALFGSTVALTDDQIQHLSLSSMTLLYAGVGSLFVIAAMLFKFSKKIPDGVQVEPMESAKKAITTLVTMTVLLVMIYIPVFSTYSASSLSRVEALEKERTTLVEGLGRIEDTENKKEIENSITNIDNQRKEYVESLDNKRIVLLSTALIVIGGAIFYAYRSSKKNKEGWGAMQYPQLLLGMFGIFAYVGVEVSIGSNLGELLKLEEFGSLQSSQITPYISMYWGSLMIGRWAGAVSVFNLSKVRQILAMIIVPFIAYFVVLGANSLAGNDVTPLYYYSICVLLQIVLTYWAKNKSARTLILFSLFGLTAMVIGLFTSGMLAIYAFLAGGLACSVLWPAIFNIAIIGLGKYTAQGSSLLIMMILGGGIIPPIQGKVADIIGIHQSYIVSLLCFAYLLFFGMMAKKVLSRQSIDIDNIN</sequence>
<feature type="transmembrane region" description="Helical" evidence="6">
    <location>
        <begin position="441"/>
        <end position="458"/>
    </location>
</feature>
<dbReference type="GO" id="GO:0005886">
    <property type="term" value="C:plasma membrane"/>
    <property type="evidence" value="ECO:0007669"/>
    <property type="project" value="UniProtKB-SubCell"/>
</dbReference>
<keyword evidence="3 6" id="KW-0812">Transmembrane</keyword>
<evidence type="ECO:0000256" key="5">
    <source>
        <dbReference type="ARBA" id="ARBA00023136"/>
    </source>
</evidence>
<dbReference type="AlphaFoldDB" id="A0A161SGD6"/>
<feature type="transmembrane region" description="Helical" evidence="6">
    <location>
        <begin position="521"/>
        <end position="539"/>
    </location>
</feature>
<gene>
    <name evidence="7" type="ORF">AV926_10450</name>
    <name evidence="8" type="ORF">SAMN04488018_10323</name>
</gene>
<dbReference type="Gene3D" id="1.20.1250.20">
    <property type="entry name" value="MFS general substrate transporter like domains"/>
    <property type="match status" value="2"/>
</dbReference>
<comment type="subcellular location">
    <subcellularLocation>
        <location evidence="1">Cell inner membrane</location>
        <topology evidence="1">Multi-pass membrane protein</topology>
    </subcellularLocation>
</comment>
<dbReference type="PANTHER" id="PTHR43702">
    <property type="entry name" value="L-FUCOSE-PROTON SYMPORTER"/>
    <property type="match status" value="1"/>
</dbReference>
<feature type="transmembrane region" description="Helical" evidence="6">
    <location>
        <begin position="386"/>
        <end position="407"/>
    </location>
</feature>
<dbReference type="RefSeq" id="WP_038987969.1">
    <property type="nucleotide sequence ID" value="NZ_FNYS01000003.1"/>
</dbReference>
<dbReference type="Pfam" id="PF07690">
    <property type="entry name" value="MFS_1"/>
    <property type="match status" value="1"/>
</dbReference>
<feature type="transmembrane region" description="Helical" evidence="6">
    <location>
        <begin position="346"/>
        <end position="366"/>
    </location>
</feature>
<dbReference type="PANTHER" id="PTHR43702:SF3">
    <property type="entry name" value="PROTEIN TSGA"/>
    <property type="match status" value="1"/>
</dbReference>
<dbReference type="InterPro" id="IPR011701">
    <property type="entry name" value="MFS"/>
</dbReference>
<protein>
    <submittedName>
        <fullName evidence="7">Glucose transporter</fullName>
    </submittedName>
    <submittedName>
        <fullName evidence="8">MFS transporter, FHS family, L-fucose permease</fullName>
    </submittedName>
</protein>
<dbReference type="EMBL" id="LQNU01000057">
    <property type="protein sequence ID" value="KZE80275.1"/>
    <property type="molecule type" value="Genomic_DNA"/>
</dbReference>
<keyword evidence="7" id="KW-0813">Transport</keyword>
<dbReference type="GeneID" id="82256152"/>
<keyword evidence="2" id="KW-1003">Cell membrane</keyword>
<feature type="transmembrane region" description="Helical" evidence="6">
    <location>
        <begin position="86"/>
        <end position="105"/>
    </location>
</feature>
<evidence type="ECO:0000313" key="8">
    <source>
        <dbReference type="EMBL" id="SEI68006.1"/>
    </source>
</evidence>
<feature type="transmembrane region" description="Helical" evidence="6">
    <location>
        <begin position="465"/>
        <end position="483"/>
    </location>
</feature>
<keyword evidence="7" id="KW-0762">Sugar transport</keyword>
<evidence type="ECO:0000256" key="6">
    <source>
        <dbReference type="SAM" id="Phobius"/>
    </source>
</evidence>
<keyword evidence="5 6" id="KW-0472">Membrane</keyword>
<dbReference type="InterPro" id="IPR050375">
    <property type="entry name" value="MFS_TsgA-like"/>
</dbReference>
<feature type="transmembrane region" description="Helical" evidence="6">
    <location>
        <begin position="414"/>
        <end position="435"/>
    </location>
</feature>
<evidence type="ECO:0000313" key="7">
    <source>
        <dbReference type="EMBL" id="KZE80275.1"/>
    </source>
</evidence>